<evidence type="ECO:0000313" key="9">
    <source>
        <dbReference type="Ensembl" id="ENSCLMP00005040626.1"/>
    </source>
</evidence>
<keyword evidence="3 7" id="KW-0732">Signal</keyword>
<sequence>MFGNGGLALPVCSFLLLHVPVLPLTNNWPVKDRSEGRLEQRTTHLQSHSFGGQNVKQTSNKEVFQWWGEWSSWSSCSRSCGGGVRSQERHCLIQRLSTTQNVNSSYCVGSPKQYQLCPNQPCPSTTVSFKQHQCSQFNSKAFGRRYYQWIPLYPADYISISSKPCDLQCTTISGERQLLVPAHDGTFCHDAKYHGVCIEGICQPVGCDGELYGSKTVDRCGLCGGNGTSCQRISGSYRKALTQLGYVFVTNIPAGASDIQIIERHKTENILALSDEAGHFFFNGNTVFDNPQNFHVAGTVIKYRRPSNVFSDGLEYIIAQGPTLQGLNAMVYYNLNGKLPHITYEYTIPRTPHDLTAAEDITAGPACSHLNLTYNEVNEDVGVDQLRATNGSVTSVHHYNSQLGADDQSHVQLQEEEEEEVLWAIRTPSPPPPDFRICACLSLFLSLTSNDFDVGLEPDISLADMYRWKVSAYAPCSSTCTTGITTSYALCVRYDGTEVDDSYCDSLTRPEPTHEFCTGKECPPRWETSGWSECSRTCAEGVQYRTVRCWKMLSPGLDSSVYDSLCLSHDLHKPANRKVCLGQSCGPQWEVSEWSECSARCGSRGVRTREVRCSMEMRLCNKSSQPIESQDCEGPPCDRRWTVSDWGPCSGVCGEGRMVRAVTCRSSGGLVMSEEQCDQALRPLAIYPCGDRDCAPHWVEQEWQQCNATCGRGVRHRKVVCVGLEGGVFKEFPDSSCDNTNKPETSSSCFQRPCSKWFTTSWSQCSKTCGRGVQVREVKCYQGEELVTRGHSCNSAHRPEARQSCEVQSCPTEAPEDSCQDKPTANCALVLKVKLCSHWYYRKACCQSCKAPRP</sequence>
<evidence type="ECO:0000313" key="10">
    <source>
        <dbReference type="Proteomes" id="UP000694565"/>
    </source>
</evidence>
<evidence type="ECO:0000256" key="2">
    <source>
        <dbReference type="ARBA" id="ARBA00022525"/>
    </source>
</evidence>
<dbReference type="InterPro" id="IPR010294">
    <property type="entry name" value="ADAMTS_spacer1"/>
</dbReference>
<organism evidence="9 10">
    <name type="scientific">Cyclopterus lumpus</name>
    <name type="common">Lumpsucker</name>
    <dbReference type="NCBI Taxonomy" id="8103"/>
    <lineage>
        <taxon>Eukaryota</taxon>
        <taxon>Metazoa</taxon>
        <taxon>Chordata</taxon>
        <taxon>Craniata</taxon>
        <taxon>Vertebrata</taxon>
        <taxon>Euteleostomi</taxon>
        <taxon>Actinopterygii</taxon>
        <taxon>Neopterygii</taxon>
        <taxon>Teleostei</taxon>
        <taxon>Neoteleostei</taxon>
        <taxon>Acanthomorphata</taxon>
        <taxon>Eupercaria</taxon>
        <taxon>Perciformes</taxon>
        <taxon>Cottioidei</taxon>
        <taxon>Cottales</taxon>
        <taxon>Cyclopteridae</taxon>
        <taxon>Cyclopterus</taxon>
    </lineage>
</organism>
<proteinExistence type="predicted"/>
<evidence type="ECO:0000256" key="6">
    <source>
        <dbReference type="PIRSR" id="PIRSR613273-3"/>
    </source>
</evidence>
<reference evidence="9" key="1">
    <citation type="submission" date="2025-08" db="UniProtKB">
        <authorList>
            <consortium name="Ensembl"/>
        </authorList>
    </citation>
    <scope>IDENTIFICATION</scope>
</reference>
<dbReference type="InterPro" id="IPR050439">
    <property type="entry name" value="ADAMTS_ADAMTS-like"/>
</dbReference>
<dbReference type="SUPFAM" id="SSF82895">
    <property type="entry name" value="TSP-1 type 1 repeat"/>
    <property type="match status" value="7"/>
</dbReference>
<dbReference type="AlphaFoldDB" id="A0A8C3AEA6"/>
<dbReference type="PROSITE" id="PS50092">
    <property type="entry name" value="TSP1"/>
    <property type="match status" value="6"/>
</dbReference>
<dbReference type="Pfam" id="PF05986">
    <property type="entry name" value="ADAMTS_spacer1"/>
    <property type="match status" value="1"/>
</dbReference>
<dbReference type="SMART" id="SM00209">
    <property type="entry name" value="TSP1"/>
    <property type="match status" value="7"/>
</dbReference>
<keyword evidence="4" id="KW-0677">Repeat</keyword>
<evidence type="ECO:0000256" key="5">
    <source>
        <dbReference type="ARBA" id="ARBA00023157"/>
    </source>
</evidence>
<dbReference type="GO" id="GO:0004222">
    <property type="term" value="F:metalloendopeptidase activity"/>
    <property type="evidence" value="ECO:0007669"/>
    <property type="project" value="TreeGrafter"/>
</dbReference>
<keyword evidence="2" id="KW-0964">Secreted</keyword>
<evidence type="ECO:0000256" key="4">
    <source>
        <dbReference type="ARBA" id="ARBA00022737"/>
    </source>
</evidence>
<dbReference type="InterPro" id="IPR036383">
    <property type="entry name" value="TSP1_rpt_sf"/>
</dbReference>
<dbReference type="GeneTree" id="ENSGT00940000164640"/>
<dbReference type="Pfam" id="PF08686">
    <property type="entry name" value="PLAC"/>
    <property type="match status" value="1"/>
</dbReference>
<dbReference type="PRINTS" id="PR01857">
    <property type="entry name" value="ADAMTSFAMILY"/>
</dbReference>
<dbReference type="Proteomes" id="UP000694565">
    <property type="component" value="Unplaced"/>
</dbReference>
<comment type="subcellular location">
    <subcellularLocation>
        <location evidence="1">Secreted</location>
    </subcellularLocation>
</comment>
<dbReference type="PANTHER" id="PTHR13723">
    <property type="entry name" value="ADAMTS A DISINTEGRIN AND METALLOPROTEASE WITH THROMBOSPONDIN MOTIFS PROTEASE"/>
    <property type="match status" value="1"/>
</dbReference>
<dbReference type="PANTHER" id="PTHR13723:SF159">
    <property type="entry name" value="PLAC DOMAIN-CONTAINING PROTEIN"/>
    <property type="match status" value="1"/>
</dbReference>
<feature type="chain" id="PRO_5034774509" evidence="7">
    <location>
        <begin position="24"/>
        <end position="854"/>
    </location>
</feature>
<dbReference type="FunFam" id="2.20.100.10:FF:000005">
    <property type="entry name" value="ADAM metallopeptidase with thrombospondin type 1 motif 9"/>
    <property type="match status" value="1"/>
</dbReference>
<evidence type="ECO:0000256" key="1">
    <source>
        <dbReference type="ARBA" id="ARBA00004613"/>
    </source>
</evidence>
<dbReference type="Pfam" id="PF00090">
    <property type="entry name" value="TSP_1"/>
    <property type="match status" value="1"/>
</dbReference>
<dbReference type="Gene3D" id="2.60.120.830">
    <property type="match status" value="1"/>
</dbReference>
<dbReference type="InterPro" id="IPR000884">
    <property type="entry name" value="TSP1_rpt"/>
</dbReference>
<reference evidence="9" key="2">
    <citation type="submission" date="2025-09" db="UniProtKB">
        <authorList>
            <consortium name="Ensembl"/>
        </authorList>
    </citation>
    <scope>IDENTIFICATION</scope>
</reference>
<dbReference type="FunFam" id="2.60.120.830:FF:000001">
    <property type="entry name" value="A disintegrin and metalloproteinase with thrombospondin motifs 1"/>
    <property type="match status" value="1"/>
</dbReference>
<feature type="disulfide bond" evidence="6">
    <location>
        <begin position="91"/>
        <end position="107"/>
    </location>
</feature>
<keyword evidence="5 6" id="KW-1015">Disulfide bond</keyword>
<dbReference type="GO" id="GO:0006508">
    <property type="term" value="P:proteolysis"/>
    <property type="evidence" value="ECO:0007669"/>
    <property type="project" value="TreeGrafter"/>
</dbReference>
<dbReference type="Pfam" id="PF19030">
    <property type="entry name" value="TSP1_ADAMTS"/>
    <property type="match status" value="6"/>
</dbReference>
<feature type="domain" description="PLAC" evidence="8">
    <location>
        <begin position="815"/>
        <end position="853"/>
    </location>
</feature>
<evidence type="ECO:0000259" key="8">
    <source>
        <dbReference type="PROSITE" id="PS50900"/>
    </source>
</evidence>
<dbReference type="InterPro" id="IPR013273">
    <property type="entry name" value="ADAMTS/ADAMTS-like"/>
</dbReference>
<dbReference type="GO" id="GO:0030198">
    <property type="term" value="P:extracellular matrix organization"/>
    <property type="evidence" value="ECO:0007669"/>
    <property type="project" value="InterPro"/>
</dbReference>
<dbReference type="InterPro" id="IPR010909">
    <property type="entry name" value="PLAC"/>
</dbReference>
<evidence type="ECO:0000256" key="7">
    <source>
        <dbReference type="SAM" id="SignalP"/>
    </source>
</evidence>
<protein>
    <submittedName>
        <fullName evidence="9">Si:ch211-267e7.3</fullName>
    </submittedName>
</protein>
<dbReference type="GO" id="GO:0031012">
    <property type="term" value="C:extracellular matrix"/>
    <property type="evidence" value="ECO:0007669"/>
    <property type="project" value="TreeGrafter"/>
</dbReference>
<keyword evidence="10" id="KW-1185">Reference proteome</keyword>
<evidence type="ECO:0000256" key="3">
    <source>
        <dbReference type="ARBA" id="ARBA00022729"/>
    </source>
</evidence>
<feature type="signal peptide" evidence="7">
    <location>
        <begin position="1"/>
        <end position="23"/>
    </location>
</feature>
<dbReference type="Gene3D" id="2.20.100.10">
    <property type="entry name" value="Thrombospondin type-1 (TSP1) repeat"/>
    <property type="match status" value="7"/>
</dbReference>
<feature type="disulfide bond" evidence="6">
    <location>
        <begin position="76"/>
        <end position="117"/>
    </location>
</feature>
<accession>A0A8C3AEA6</accession>
<feature type="disulfide bond" evidence="6">
    <location>
        <begin position="80"/>
        <end position="122"/>
    </location>
</feature>
<name>A0A8C3AEA6_CYCLU</name>
<dbReference type="GO" id="GO:0005576">
    <property type="term" value="C:extracellular region"/>
    <property type="evidence" value="ECO:0007669"/>
    <property type="project" value="UniProtKB-SubCell"/>
</dbReference>
<dbReference type="PROSITE" id="PS50900">
    <property type="entry name" value="PLAC"/>
    <property type="match status" value="1"/>
</dbReference>
<dbReference type="Ensembl" id="ENSCLMT00005042130.1">
    <property type="protein sequence ID" value="ENSCLMP00005040626.1"/>
    <property type="gene ID" value="ENSCLMG00005019118.1"/>
</dbReference>